<sequence length="127" mass="13060">MSTSTETQFEDGTPVRFLLTPVQGAVLPEPDDDLPEGMGTAVPVATGGGAVATFAVGTLRRALRPLGPLLQEVHDAVQAAPEPPSELSVTFGVQVGQDLKLGIVGGNGQAHLTVTATWNPPTPPRAE</sequence>
<dbReference type="NCBIfam" id="NF041216">
    <property type="entry name" value="CU044_2847_fam"/>
    <property type="match status" value="1"/>
</dbReference>
<protein>
    <recommendedName>
        <fullName evidence="1">Trypsin-co-occurring domain-containing protein</fullName>
    </recommendedName>
</protein>
<dbReference type="Proteomes" id="UP000238413">
    <property type="component" value="Chromosome"/>
</dbReference>
<dbReference type="EMBL" id="CP026652">
    <property type="protein sequence ID" value="AVH61211.1"/>
    <property type="molecule type" value="Genomic_DNA"/>
</dbReference>
<evidence type="ECO:0000313" key="2">
    <source>
        <dbReference type="EMBL" id="AVH61211.1"/>
    </source>
</evidence>
<feature type="domain" description="Trypsin-co-occurring" evidence="1">
    <location>
        <begin position="10"/>
        <end position="119"/>
    </location>
</feature>
<reference evidence="2 3" key="1">
    <citation type="submission" date="2018-02" db="EMBL/GenBank/DDBJ databases">
        <title>Complete genome sequence of Streptomyces dengpaensis, the producer of angucyclines.</title>
        <authorList>
            <person name="Yumei L."/>
        </authorList>
    </citation>
    <scope>NUCLEOTIDE SEQUENCE [LARGE SCALE GENOMIC DNA]</scope>
    <source>
        <strain evidence="2 3">XZHG99</strain>
    </source>
</reference>
<gene>
    <name evidence="2" type="ORF">C4B68_15510</name>
</gene>
<evidence type="ECO:0000313" key="3">
    <source>
        <dbReference type="Proteomes" id="UP000238413"/>
    </source>
</evidence>
<dbReference type="InterPro" id="IPR045794">
    <property type="entry name" value="Trypco1"/>
</dbReference>
<proteinExistence type="predicted"/>
<name>A0ABN5IDY4_9ACTN</name>
<accession>A0ABN5IDY4</accession>
<evidence type="ECO:0000259" key="1">
    <source>
        <dbReference type="Pfam" id="PF19493"/>
    </source>
</evidence>
<dbReference type="Pfam" id="PF19493">
    <property type="entry name" value="Trypco1"/>
    <property type="match status" value="1"/>
</dbReference>
<keyword evidence="3" id="KW-1185">Reference proteome</keyword>
<dbReference type="RefSeq" id="WP_099500789.1">
    <property type="nucleotide sequence ID" value="NZ_CP026652.1"/>
</dbReference>
<organism evidence="2 3">
    <name type="scientific">Streptomyces dengpaensis</name>
    <dbReference type="NCBI Taxonomy" id="2049881"/>
    <lineage>
        <taxon>Bacteria</taxon>
        <taxon>Bacillati</taxon>
        <taxon>Actinomycetota</taxon>
        <taxon>Actinomycetes</taxon>
        <taxon>Kitasatosporales</taxon>
        <taxon>Streptomycetaceae</taxon>
        <taxon>Streptomyces</taxon>
    </lineage>
</organism>